<dbReference type="OMA" id="IMICISK"/>
<dbReference type="Proteomes" id="UP000094527">
    <property type="component" value="Unassembled WGS sequence"/>
</dbReference>
<dbReference type="PROSITE" id="PS51257">
    <property type="entry name" value="PROKAR_LIPOPROTEIN"/>
    <property type="match status" value="1"/>
</dbReference>
<reference evidence="2 3" key="1">
    <citation type="journal article" date="2016" name="Genome Biol. Evol.">
        <title>Gene Family Evolution Reflects Adaptation to Soil Environmental Stressors in the Genome of the Collembolan Orchesella cincta.</title>
        <authorList>
            <person name="Faddeeva-Vakhrusheva A."/>
            <person name="Derks M.F."/>
            <person name="Anvar S.Y."/>
            <person name="Agamennone V."/>
            <person name="Suring W."/>
            <person name="Smit S."/>
            <person name="van Straalen N.M."/>
            <person name="Roelofs D."/>
        </authorList>
    </citation>
    <scope>NUCLEOTIDE SEQUENCE [LARGE SCALE GENOMIC DNA]</scope>
    <source>
        <tissue evidence="2">Mixed pool</tissue>
    </source>
</reference>
<accession>A0A1D2MID2</accession>
<gene>
    <name evidence="2" type="ORF">Ocin01_14011</name>
</gene>
<feature type="chain" id="PRO_5008904090" evidence="1">
    <location>
        <begin position="24"/>
        <end position="147"/>
    </location>
</feature>
<comment type="caution">
    <text evidence="2">The sequence shown here is derived from an EMBL/GenBank/DDBJ whole genome shotgun (WGS) entry which is preliminary data.</text>
</comment>
<sequence length="147" mass="16328">MKSSTTILCGIALSCVLFSLTNGAAVVYKEEHDTFFRSLPQDEREILMALAIAHHDTPSHGESGTMPISPLVRPTAEKIPSRLFKAMINGDVPENWQTGFIEWLKADYGITDESLNQYRRNETDDVCQEGGRCFKLNDLGAQCCPFG</sequence>
<dbReference type="OrthoDB" id="4781at2759"/>
<name>A0A1D2MID2_ORCCI</name>
<feature type="signal peptide" evidence="1">
    <location>
        <begin position="1"/>
        <end position="23"/>
    </location>
</feature>
<organism evidence="2 3">
    <name type="scientific">Orchesella cincta</name>
    <name type="common">Springtail</name>
    <name type="synonym">Podura cincta</name>
    <dbReference type="NCBI Taxonomy" id="48709"/>
    <lineage>
        <taxon>Eukaryota</taxon>
        <taxon>Metazoa</taxon>
        <taxon>Ecdysozoa</taxon>
        <taxon>Arthropoda</taxon>
        <taxon>Hexapoda</taxon>
        <taxon>Collembola</taxon>
        <taxon>Entomobryomorpha</taxon>
        <taxon>Entomobryoidea</taxon>
        <taxon>Orchesellidae</taxon>
        <taxon>Orchesellinae</taxon>
        <taxon>Orchesella</taxon>
    </lineage>
</organism>
<keyword evidence="3" id="KW-1185">Reference proteome</keyword>
<dbReference type="EMBL" id="LJIJ01001177">
    <property type="protein sequence ID" value="ODM92672.1"/>
    <property type="molecule type" value="Genomic_DNA"/>
</dbReference>
<protein>
    <submittedName>
        <fullName evidence="2">Uncharacterized protein</fullName>
    </submittedName>
</protein>
<keyword evidence="1" id="KW-0732">Signal</keyword>
<dbReference type="AlphaFoldDB" id="A0A1D2MID2"/>
<proteinExistence type="predicted"/>
<evidence type="ECO:0000313" key="2">
    <source>
        <dbReference type="EMBL" id="ODM92672.1"/>
    </source>
</evidence>
<evidence type="ECO:0000256" key="1">
    <source>
        <dbReference type="SAM" id="SignalP"/>
    </source>
</evidence>
<evidence type="ECO:0000313" key="3">
    <source>
        <dbReference type="Proteomes" id="UP000094527"/>
    </source>
</evidence>